<dbReference type="EMBL" id="ALYF01000003">
    <property type="protein sequence ID" value="EJW20818.1"/>
    <property type="molecule type" value="Genomic_DNA"/>
</dbReference>
<dbReference type="STRING" id="1220535.IMCC14465_06140"/>
<reference evidence="2 3" key="1">
    <citation type="journal article" date="2012" name="J. Bacteriol.">
        <title>Genome Sequence of Strain IMCC14465, Isolated from the East Sea, Belonging to the PS1 Clade of Alphaproteobacteria.</title>
        <authorList>
            <person name="Yang S.J."/>
            <person name="Kang I."/>
            <person name="Cho J.C."/>
        </authorList>
    </citation>
    <scope>NUCLEOTIDE SEQUENCE [LARGE SCALE GENOMIC DNA]</scope>
    <source>
        <strain evidence="2 3">IMCC14465</strain>
    </source>
</reference>
<evidence type="ECO:0000313" key="3">
    <source>
        <dbReference type="Proteomes" id="UP000004836"/>
    </source>
</evidence>
<evidence type="ECO:0000256" key="1">
    <source>
        <dbReference type="SAM" id="MobiDB-lite"/>
    </source>
</evidence>
<feature type="region of interest" description="Disordered" evidence="1">
    <location>
        <begin position="1"/>
        <end position="83"/>
    </location>
</feature>
<organism evidence="2 3">
    <name type="scientific">alpha proteobacterium IMCC14465</name>
    <dbReference type="NCBI Taxonomy" id="1220535"/>
    <lineage>
        <taxon>Bacteria</taxon>
        <taxon>Pseudomonadati</taxon>
        <taxon>Pseudomonadota</taxon>
        <taxon>Alphaproteobacteria</taxon>
        <taxon>PS1 clade</taxon>
    </lineage>
</organism>
<feature type="compositionally biased region" description="Basic and acidic residues" evidence="1">
    <location>
        <begin position="32"/>
        <end position="54"/>
    </location>
</feature>
<sequence length="83" mass="9387">MSSSNNSSGPKADRKERLGAALRANLHRRKEGRKEGRKESRKEARKEARKEGLKQAHKQVLTDDDAPSPAQKATHKEIDKEQE</sequence>
<protein>
    <submittedName>
        <fullName evidence="2">Uncharacterized protein</fullName>
    </submittedName>
</protein>
<accession>J9DF93</accession>
<dbReference type="Proteomes" id="UP000004836">
    <property type="component" value="Unassembled WGS sequence"/>
</dbReference>
<evidence type="ECO:0000313" key="2">
    <source>
        <dbReference type="EMBL" id="EJW20818.1"/>
    </source>
</evidence>
<feature type="compositionally biased region" description="Basic and acidic residues" evidence="1">
    <location>
        <begin position="74"/>
        <end position="83"/>
    </location>
</feature>
<gene>
    <name evidence="2" type="ORF">IMCC14465_06140</name>
</gene>
<dbReference type="AlphaFoldDB" id="J9DF93"/>
<proteinExistence type="predicted"/>
<comment type="caution">
    <text evidence="2">The sequence shown here is derived from an EMBL/GenBank/DDBJ whole genome shotgun (WGS) entry which is preliminary data.</text>
</comment>
<keyword evidence="3" id="KW-1185">Reference proteome</keyword>
<name>J9DF93_9PROT</name>